<name>A0A4R6UR71_9GAMM</name>
<feature type="transmembrane region" description="Helical" evidence="1">
    <location>
        <begin position="156"/>
        <end position="176"/>
    </location>
</feature>
<feature type="transmembrane region" description="Helical" evidence="1">
    <location>
        <begin position="196"/>
        <end position="224"/>
    </location>
</feature>
<sequence length="232" mass="26542">MKSRGQLWRQIWRDQWRLLSFRRMEFSPEDFRSYLLYGLTVTWLCGIGRYWDNPRAELWQHLGLGSLEYVVILAALLWLIAAPLNPRHWQYKNVLLFVTLTSLPALLYAIPVERFMPLALAQTVNVWFLAVVASWRVAMLAYFLNRVAQLSGLKIIVASLLPLTLIVTALSMLNLEHVVFNIMAGISESDKTGNDAAYSILLIITTLSVLLSPILILIYVGLLLQARQERAE</sequence>
<proteinExistence type="predicted"/>
<comment type="caution">
    <text evidence="2">The sequence shown here is derived from an EMBL/GenBank/DDBJ whole genome shotgun (WGS) entry which is preliminary data.</text>
</comment>
<reference evidence="2 3" key="1">
    <citation type="submission" date="2019-03" db="EMBL/GenBank/DDBJ databases">
        <title>Genomic Encyclopedia of Type Strains, Phase IV (KMG-IV): sequencing the most valuable type-strain genomes for metagenomic binning, comparative biology and taxonomic classification.</title>
        <authorList>
            <person name="Goeker M."/>
        </authorList>
    </citation>
    <scope>NUCLEOTIDE SEQUENCE [LARGE SCALE GENOMIC DNA]</scope>
    <source>
        <strain evidence="2 3">DSM 103792</strain>
    </source>
</reference>
<feature type="transmembrane region" description="Helical" evidence="1">
    <location>
        <begin position="31"/>
        <end position="51"/>
    </location>
</feature>
<protein>
    <submittedName>
        <fullName evidence="2">Uncharacterized protein</fullName>
    </submittedName>
</protein>
<keyword evidence="1" id="KW-1133">Transmembrane helix</keyword>
<evidence type="ECO:0000313" key="3">
    <source>
        <dbReference type="Proteomes" id="UP000295375"/>
    </source>
</evidence>
<keyword evidence="1" id="KW-0472">Membrane</keyword>
<dbReference type="EMBL" id="SNYM01000004">
    <property type="protein sequence ID" value="TDQ49482.1"/>
    <property type="molecule type" value="Genomic_DNA"/>
</dbReference>
<dbReference type="OrthoDB" id="7061949at2"/>
<keyword evidence="3" id="KW-1185">Reference proteome</keyword>
<feature type="transmembrane region" description="Helical" evidence="1">
    <location>
        <begin position="124"/>
        <end position="144"/>
    </location>
</feature>
<gene>
    <name evidence="2" type="ORF">EV696_104188</name>
</gene>
<dbReference type="AlphaFoldDB" id="A0A4R6UR71"/>
<evidence type="ECO:0000313" key="2">
    <source>
        <dbReference type="EMBL" id="TDQ49482.1"/>
    </source>
</evidence>
<evidence type="ECO:0000256" key="1">
    <source>
        <dbReference type="SAM" id="Phobius"/>
    </source>
</evidence>
<organism evidence="2 3">
    <name type="scientific">Permianibacter aggregans</name>
    <dbReference type="NCBI Taxonomy" id="1510150"/>
    <lineage>
        <taxon>Bacteria</taxon>
        <taxon>Pseudomonadati</taxon>
        <taxon>Pseudomonadota</taxon>
        <taxon>Gammaproteobacteria</taxon>
        <taxon>Pseudomonadales</taxon>
        <taxon>Pseudomonadaceae</taxon>
        <taxon>Permianibacter</taxon>
    </lineage>
</organism>
<dbReference type="Proteomes" id="UP000295375">
    <property type="component" value="Unassembled WGS sequence"/>
</dbReference>
<feature type="transmembrane region" description="Helical" evidence="1">
    <location>
        <begin position="94"/>
        <end position="112"/>
    </location>
</feature>
<keyword evidence="1" id="KW-0812">Transmembrane</keyword>
<dbReference type="RefSeq" id="WP_133589110.1">
    <property type="nucleotide sequence ID" value="NZ_CP037953.1"/>
</dbReference>
<feature type="transmembrane region" description="Helical" evidence="1">
    <location>
        <begin position="63"/>
        <end position="82"/>
    </location>
</feature>
<accession>A0A4R6UR71</accession>